<gene>
    <name evidence="5" type="ORF">LTRI10_LOCUS25490</name>
</gene>
<dbReference type="Pfam" id="PF10181">
    <property type="entry name" value="PIG-H"/>
    <property type="match status" value="1"/>
</dbReference>
<keyword evidence="6" id="KW-1185">Reference proteome</keyword>
<evidence type="ECO:0000313" key="6">
    <source>
        <dbReference type="Proteomes" id="UP001497516"/>
    </source>
</evidence>
<feature type="domain" description="Phosphatidylinositol N-acetylglucosaminyltransferase subunit H conserved" evidence="4">
    <location>
        <begin position="90"/>
        <end position="155"/>
    </location>
</feature>
<comment type="pathway">
    <text evidence="1">Glycolipid biosynthesis; glycosylphosphatidylinositol-anchor biosynthesis.</text>
</comment>
<dbReference type="PANTHER" id="PTHR15231">
    <property type="entry name" value="PHOSPHATIDYLINOSITOL N-ACETYLGLUCOSAMINYLTRANSFERASE SUBUNIT H"/>
    <property type="match status" value="1"/>
</dbReference>
<dbReference type="GO" id="GO:0000506">
    <property type="term" value="C:glycosylphosphatidylinositol-N-acetylglucosaminyltransferase (GPI-GnT) complex"/>
    <property type="evidence" value="ECO:0007669"/>
    <property type="project" value="InterPro"/>
</dbReference>
<feature type="transmembrane region" description="Helical" evidence="3">
    <location>
        <begin position="66"/>
        <end position="87"/>
    </location>
</feature>
<keyword evidence="3" id="KW-0812">Transmembrane</keyword>
<proteinExistence type="inferred from homology"/>
<evidence type="ECO:0000256" key="2">
    <source>
        <dbReference type="ARBA" id="ARBA00009610"/>
    </source>
</evidence>
<reference evidence="5 6" key="1">
    <citation type="submission" date="2024-04" db="EMBL/GenBank/DDBJ databases">
        <authorList>
            <person name="Fracassetti M."/>
        </authorList>
    </citation>
    <scope>NUCLEOTIDE SEQUENCE [LARGE SCALE GENOMIC DNA]</scope>
</reference>
<keyword evidence="3" id="KW-0472">Membrane</keyword>
<accession>A0AAV2EE87</accession>
<dbReference type="InterPro" id="IPR044215">
    <property type="entry name" value="PIG-H"/>
</dbReference>
<organism evidence="5 6">
    <name type="scientific">Linum trigynum</name>
    <dbReference type="NCBI Taxonomy" id="586398"/>
    <lineage>
        <taxon>Eukaryota</taxon>
        <taxon>Viridiplantae</taxon>
        <taxon>Streptophyta</taxon>
        <taxon>Embryophyta</taxon>
        <taxon>Tracheophyta</taxon>
        <taxon>Spermatophyta</taxon>
        <taxon>Magnoliopsida</taxon>
        <taxon>eudicotyledons</taxon>
        <taxon>Gunneridae</taxon>
        <taxon>Pentapetalae</taxon>
        <taxon>rosids</taxon>
        <taxon>fabids</taxon>
        <taxon>Malpighiales</taxon>
        <taxon>Linaceae</taxon>
        <taxon>Linum</taxon>
    </lineage>
</organism>
<dbReference type="AlphaFoldDB" id="A0AAV2EE87"/>
<protein>
    <recommendedName>
        <fullName evidence="4">Phosphatidylinositol N-acetylglucosaminyltransferase subunit H conserved domain-containing protein</fullName>
    </recommendedName>
</protein>
<evidence type="ECO:0000256" key="1">
    <source>
        <dbReference type="ARBA" id="ARBA00004687"/>
    </source>
</evidence>
<evidence type="ECO:0000259" key="4">
    <source>
        <dbReference type="Pfam" id="PF10181"/>
    </source>
</evidence>
<sequence>MNESSIATARFTYIHDRKWPSAAIDVHHVIVRQSNLKGLLVCLLALGFSANGLYLFMVLADKSPFALLWSLLLSSILLKLGIGKSVLKESVLIMPHFGVQLETHYRSGRISRRFVPVPVSTILKPLLLEHVNPVTSYWVLSLILLKEEELTPVFKELHLPLKMLVPIWKALCGSVSGDNDSSVHSNVEDHEQSV</sequence>
<dbReference type="EMBL" id="OZ034817">
    <property type="protein sequence ID" value="CAL1384271.1"/>
    <property type="molecule type" value="Genomic_DNA"/>
</dbReference>
<dbReference type="GO" id="GO:0006506">
    <property type="term" value="P:GPI anchor biosynthetic process"/>
    <property type="evidence" value="ECO:0007669"/>
    <property type="project" value="InterPro"/>
</dbReference>
<name>A0AAV2EE87_9ROSI</name>
<evidence type="ECO:0000313" key="5">
    <source>
        <dbReference type="EMBL" id="CAL1384271.1"/>
    </source>
</evidence>
<dbReference type="Proteomes" id="UP001497516">
    <property type="component" value="Chromosome 4"/>
</dbReference>
<keyword evidence="3" id="KW-1133">Transmembrane helix</keyword>
<evidence type="ECO:0000256" key="3">
    <source>
        <dbReference type="SAM" id="Phobius"/>
    </source>
</evidence>
<dbReference type="InterPro" id="IPR019328">
    <property type="entry name" value="PIGH-H_dom"/>
</dbReference>
<comment type="similarity">
    <text evidence="2">Belongs to the PIGH family.</text>
</comment>
<feature type="transmembrane region" description="Helical" evidence="3">
    <location>
        <begin position="38"/>
        <end position="60"/>
    </location>
</feature>
<dbReference type="PANTHER" id="PTHR15231:SF1">
    <property type="entry name" value="PHOSPHATIDYLINOSITOL N-ACETYLGLUCOSAMINYLTRANSFERASE SUBUNIT H"/>
    <property type="match status" value="1"/>
</dbReference>